<feature type="compositionally biased region" description="Gly residues" evidence="5">
    <location>
        <begin position="68"/>
        <end position="77"/>
    </location>
</feature>
<dbReference type="Proteomes" id="UP000007305">
    <property type="component" value="Chromosome 2"/>
</dbReference>
<dbReference type="GO" id="GO:0000139">
    <property type="term" value="C:Golgi membrane"/>
    <property type="evidence" value="ECO:0007669"/>
    <property type="project" value="UniProtKB-SubCell"/>
</dbReference>
<dbReference type="InterPro" id="IPR006514">
    <property type="entry name" value="IRX15/GXM/AGM"/>
</dbReference>
<evidence type="ECO:0000256" key="3">
    <source>
        <dbReference type="ARBA" id="ARBA00022989"/>
    </source>
</evidence>
<dbReference type="Pfam" id="PF21729">
    <property type="entry name" value="IRX15_IRX15L_GXM"/>
    <property type="match status" value="1"/>
</dbReference>
<evidence type="ECO:0007829" key="8">
    <source>
        <dbReference type="PeptideAtlas" id="A0A804M9C3"/>
    </source>
</evidence>
<dbReference type="OrthoDB" id="1896682at2759"/>
<feature type="compositionally biased region" description="Low complexity" evidence="5">
    <location>
        <begin position="47"/>
        <end position="67"/>
    </location>
</feature>
<evidence type="ECO:0000256" key="1">
    <source>
        <dbReference type="ARBA" id="ARBA00004194"/>
    </source>
</evidence>
<evidence type="ECO:0000313" key="6">
    <source>
        <dbReference type="EnsemblPlants" id="Zm00001eb068410_P002"/>
    </source>
</evidence>
<keyword evidence="3" id="KW-1133">Transmembrane helix</keyword>
<evidence type="ECO:0000313" key="7">
    <source>
        <dbReference type="Proteomes" id="UP000007305"/>
    </source>
</evidence>
<keyword evidence="2" id="KW-0812">Transmembrane</keyword>
<sequence>MKSMGSRDKLAAASSPRRVLLVVFAFCFAFATFLTFLYTTSHFTTAPGSGSGSIAASTTTTTTTTSGSAGGGGGQGQAGPESVSKRLPVPVFEALVHFASISNATHRMSDTDIRALLAAARAARAKECRPVQNLLFSECRLAINDLPNDLYDVAWDVVLIDGPSGWNPNSPGRMPSIFTTAVLARSGATAAKGPTDVLVHDFQFEVEQVLSREFLCDENRVAGSGTPSLGHFVIRGGGAGAGDAFCSAQEDGSSGEKTRRRRSRK</sequence>
<evidence type="ECO:0000256" key="5">
    <source>
        <dbReference type="SAM" id="MobiDB-lite"/>
    </source>
</evidence>
<keyword evidence="8" id="KW-1267">Proteomics identification</keyword>
<proteinExistence type="evidence at protein level"/>
<dbReference type="Gramene" id="Zm00001eb068410_T002">
    <property type="protein sequence ID" value="Zm00001eb068410_P002"/>
    <property type="gene ID" value="Zm00001eb068410"/>
</dbReference>
<keyword evidence="4" id="KW-0472">Membrane</keyword>
<evidence type="ECO:0000256" key="2">
    <source>
        <dbReference type="ARBA" id="ARBA00022692"/>
    </source>
</evidence>
<reference evidence="6" key="3">
    <citation type="submission" date="2021-05" db="UniProtKB">
        <authorList>
            <consortium name="EnsemblPlants"/>
        </authorList>
    </citation>
    <scope>IDENTIFICATION</scope>
    <source>
        <strain evidence="6">cv. B73</strain>
    </source>
</reference>
<name>A0A804M9C3_MAIZE</name>
<dbReference type="AlphaFoldDB" id="A0A804M9C3"/>
<accession>A0A804M9C3</accession>
<organism evidence="6 7">
    <name type="scientific">Zea mays</name>
    <name type="common">Maize</name>
    <dbReference type="NCBI Taxonomy" id="4577"/>
    <lineage>
        <taxon>Eukaryota</taxon>
        <taxon>Viridiplantae</taxon>
        <taxon>Streptophyta</taxon>
        <taxon>Embryophyta</taxon>
        <taxon>Tracheophyta</taxon>
        <taxon>Spermatophyta</taxon>
        <taxon>Magnoliopsida</taxon>
        <taxon>Liliopsida</taxon>
        <taxon>Poales</taxon>
        <taxon>Poaceae</taxon>
        <taxon>PACMAD clade</taxon>
        <taxon>Panicoideae</taxon>
        <taxon>Andropogonodae</taxon>
        <taxon>Andropogoneae</taxon>
        <taxon>Tripsacinae</taxon>
        <taxon>Zea</taxon>
    </lineage>
</organism>
<protein>
    <recommendedName>
        <fullName evidence="9">Protein IRX15-LIKE</fullName>
    </recommendedName>
</protein>
<evidence type="ECO:0008006" key="9">
    <source>
        <dbReference type="Google" id="ProtNLM"/>
    </source>
</evidence>
<reference evidence="6" key="2">
    <citation type="submission" date="2019-07" db="EMBL/GenBank/DDBJ databases">
        <authorList>
            <person name="Seetharam A."/>
            <person name="Woodhouse M."/>
            <person name="Cannon E."/>
        </authorList>
    </citation>
    <scope>NUCLEOTIDE SEQUENCE [LARGE SCALE GENOMIC DNA]</scope>
    <source>
        <strain evidence="6">cv. B73</strain>
    </source>
</reference>
<comment type="subcellular location">
    <subcellularLocation>
        <location evidence="1">Golgi apparatus membrane</location>
        <topology evidence="1">Single-pass membrane protein</topology>
    </subcellularLocation>
</comment>
<dbReference type="PANTHER" id="PTHR31444">
    <property type="entry name" value="OS11G0490100 PROTEIN"/>
    <property type="match status" value="1"/>
</dbReference>
<gene>
    <name evidence="6" type="primary">LOC100286337</name>
</gene>
<dbReference type="EnsemblPlants" id="Zm00001eb068410_T002">
    <property type="protein sequence ID" value="Zm00001eb068410_P002"/>
    <property type="gene ID" value="Zm00001eb068410"/>
</dbReference>
<dbReference type="GO" id="GO:0045492">
    <property type="term" value="P:xylan biosynthetic process"/>
    <property type="evidence" value="ECO:0007669"/>
    <property type="project" value="InterPro"/>
</dbReference>
<keyword evidence="7" id="KW-1185">Reference proteome</keyword>
<feature type="region of interest" description="Disordered" evidence="5">
    <location>
        <begin position="47"/>
        <end position="83"/>
    </location>
</feature>
<reference evidence="7" key="1">
    <citation type="submission" date="2015-12" db="EMBL/GenBank/DDBJ databases">
        <title>Update maize B73 reference genome by single molecule sequencing technologies.</title>
        <authorList>
            <consortium name="Maize Genome Sequencing Project"/>
            <person name="Ware D."/>
        </authorList>
    </citation>
    <scope>NUCLEOTIDE SEQUENCE [LARGE SCALE GENOMIC DNA]</scope>
    <source>
        <strain evidence="7">cv. B73</strain>
    </source>
</reference>
<feature type="region of interest" description="Disordered" evidence="5">
    <location>
        <begin position="245"/>
        <end position="265"/>
    </location>
</feature>
<evidence type="ECO:0000256" key="4">
    <source>
        <dbReference type="ARBA" id="ARBA00023136"/>
    </source>
</evidence>